<evidence type="ECO:0000256" key="5">
    <source>
        <dbReference type="ARBA" id="ARBA00022692"/>
    </source>
</evidence>
<feature type="transmembrane region" description="Helical" evidence="8">
    <location>
        <begin position="35"/>
        <end position="56"/>
    </location>
</feature>
<evidence type="ECO:0000256" key="7">
    <source>
        <dbReference type="ARBA" id="ARBA00023136"/>
    </source>
</evidence>
<dbReference type="PATRIC" id="fig|272562.8.peg.3479"/>
<reference evidence="9 10" key="1">
    <citation type="journal article" date="2001" name="J. Bacteriol.">
        <title>Genome sequence and comparative analysis of the solvent-producing bacterium Clostridium acetobutylicum.</title>
        <authorList>
            <person name="Nolling J."/>
            <person name="Breton G."/>
            <person name="Omelchenko M.V."/>
            <person name="Makarova K.S."/>
            <person name="Zeng Q."/>
            <person name="Gibson R."/>
            <person name="Lee H.M."/>
            <person name="Dubois J."/>
            <person name="Qiu D."/>
            <person name="Hitti J."/>
            <person name="Wolf Y.I."/>
            <person name="Tatusov R.L."/>
            <person name="Sabathe F."/>
            <person name="Doucette-Stamm L."/>
            <person name="Soucaille P."/>
            <person name="Daly M.J."/>
            <person name="Bennett G.N."/>
            <person name="Koonin E.V."/>
            <person name="Smith D.R."/>
        </authorList>
    </citation>
    <scope>NUCLEOTIDE SEQUENCE [LARGE SCALE GENOMIC DNA]</scope>
    <source>
        <strain evidence="10">ATCC 824 / DSM 792 / JCM 1419 / LMG 5710 / VKM B-1787</strain>
    </source>
</reference>
<dbReference type="PANTHER" id="PTHR34975">
    <property type="entry name" value="SPORE GERMINATION PROTEIN A2"/>
    <property type="match status" value="1"/>
</dbReference>
<evidence type="ECO:0000256" key="1">
    <source>
        <dbReference type="ARBA" id="ARBA00004141"/>
    </source>
</evidence>
<feature type="transmembrane region" description="Helical" evidence="8">
    <location>
        <begin position="140"/>
        <end position="161"/>
    </location>
</feature>
<comment type="subcellular location">
    <subcellularLocation>
        <location evidence="1">Membrane</location>
        <topology evidence="1">Multi-pass membrane protein</topology>
    </subcellularLocation>
</comment>
<feature type="transmembrane region" description="Helical" evidence="8">
    <location>
        <begin position="114"/>
        <end position="133"/>
    </location>
</feature>
<sequence length="366" mass="42183">MEKKICSKQMFSLIVLCVLGSSIIFFLNPEAEQNAWIGVLMCIIPALIFQSTYIYLWQNHKDDSIIQYMPKIWGKFLGSIFSFFYLTFFIYTASRVLRNLSVLIITSSMPRMPIFLICMILMFVCWYGVYLGIENISRLMYVFLFAWISFFAFEWIFFIIPPNQIEPKHMFPILENGIVPVIKKSLSVIAFPFGENIISTMLFPLVSDQKKLKKYALSAVIVQGILISLSTLLCILVLGLKFSISALFPFLQTLRVLKVTEYFDRLDIFAIIIVVIVSFTKVSVFCYGAVKGTAQLFKIKNSKWLSIPISILILIISRLMASNFPQHIHIHIDIFIKYLNVPLTIILPLLTIILFNLKKLKKENKS</sequence>
<keyword evidence="3" id="KW-0813">Transport</keyword>
<dbReference type="eggNOG" id="COG0531">
    <property type="taxonomic scope" value="Bacteria"/>
</dbReference>
<dbReference type="GO" id="GO:0016020">
    <property type="term" value="C:membrane"/>
    <property type="evidence" value="ECO:0007669"/>
    <property type="project" value="UniProtKB-SubCell"/>
</dbReference>
<dbReference type="Pfam" id="PF03845">
    <property type="entry name" value="Spore_permease"/>
    <property type="match status" value="1"/>
</dbReference>
<dbReference type="PANTHER" id="PTHR34975:SF2">
    <property type="entry name" value="SPORE GERMINATION PROTEIN A2"/>
    <property type="match status" value="1"/>
</dbReference>
<feature type="transmembrane region" description="Helical" evidence="8">
    <location>
        <begin position="76"/>
        <end position="94"/>
    </location>
</feature>
<dbReference type="OrthoDB" id="1891864at2"/>
<feature type="transmembrane region" description="Helical" evidence="8">
    <location>
        <begin position="268"/>
        <end position="290"/>
    </location>
</feature>
<dbReference type="AlphaFoldDB" id="Q97E18"/>
<accession>Q97E18</accession>
<keyword evidence="5 8" id="KW-0812">Transmembrane</keyword>
<keyword evidence="6 8" id="KW-1133">Transmembrane helix</keyword>
<keyword evidence="4" id="KW-0309">Germination</keyword>
<dbReference type="GO" id="GO:0009847">
    <property type="term" value="P:spore germination"/>
    <property type="evidence" value="ECO:0007669"/>
    <property type="project" value="InterPro"/>
</dbReference>
<comment type="similarity">
    <text evidence="2">Belongs to the amino acid-polyamine-organocation (APC) superfamily. Spore germination protein (SGP) (TC 2.A.3.9) family.</text>
</comment>
<proteinExistence type="inferred from homology"/>
<dbReference type="PIR" id="G97305">
    <property type="entry name" value="G97305"/>
</dbReference>
<evidence type="ECO:0000313" key="9">
    <source>
        <dbReference type="EMBL" id="AAK81234.1"/>
    </source>
</evidence>
<dbReference type="EMBL" id="AE001437">
    <property type="protein sequence ID" value="AAK81234.1"/>
    <property type="molecule type" value="Genomic_DNA"/>
</dbReference>
<feature type="transmembrane region" description="Helical" evidence="8">
    <location>
        <begin position="341"/>
        <end position="357"/>
    </location>
</feature>
<dbReference type="NCBIfam" id="TIGR00912">
    <property type="entry name" value="2A0309"/>
    <property type="match status" value="1"/>
</dbReference>
<feature type="transmembrane region" description="Helical" evidence="8">
    <location>
        <begin position="215"/>
        <end position="248"/>
    </location>
</feature>
<dbReference type="KEGG" id="cac:CA_C3301"/>
<gene>
    <name evidence="9" type="primary">gerKB</name>
    <name evidence="9" type="ordered locus">CA_C3301</name>
</gene>
<dbReference type="Proteomes" id="UP000000814">
    <property type="component" value="Chromosome"/>
</dbReference>
<evidence type="ECO:0000256" key="4">
    <source>
        <dbReference type="ARBA" id="ARBA00022544"/>
    </source>
</evidence>
<dbReference type="GeneID" id="44999795"/>
<dbReference type="HOGENOM" id="CLU_047547_1_1_9"/>
<evidence type="ECO:0000256" key="8">
    <source>
        <dbReference type="SAM" id="Phobius"/>
    </source>
</evidence>
<keyword evidence="10" id="KW-1185">Reference proteome</keyword>
<name>Q97E18_CLOAB</name>
<evidence type="ECO:0000256" key="3">
    <source>
        <dbReference type="ARBA" id="ARBA00022448"/>
    </source>
</evidence>
<dbReference type="InterPro" id="IPR004761">
    <property type="entry name" value="Spore_GerAB"/>
</dbReference>
<dbReference type="RefSeq" id="WP_010966574.1">
    <property type="nucleotide sequence ID" value="NC_003030.1"/>
</dbReference>
<organism evidence="9 10">
    <name type="scientific">Clostridium acetobutylicum (strain ATCC 824 / DSM 792 / JCM 1419 / IAM 19013 / LMG 5710 / NBRC 13948 / NRRL B-527 / VKM B-1787 / 2291 / W)</name>
    <dbReference type="NCBI Taxonomy" id="272562"/>
    <lineage>
        <taxon>Bacteria</taxon>
        <taxon>Bacillati</taxon>
        <taxon>Bacillota</taxon>
        <taxon>Clostridia</taxon>
        <taxon>Eubacteriales</taxon>
        <taxon>Clostridiaceae</taxon>
        <taxon>Clostridium</taxon>
    </lineage>
</organism>
<protein>
    <submittedName>
        <fullName evidence="9">Spore germination protein GerKB, membrane protein</fullName>
    </submittedName>
</protein>
<feature type="transmembrane region" description="Helical" evidence="8">
    <location>
        <begin position="12"/>
        <end position="29"/>
    </location>
</feature>
<feature type="transmembrane region" description="Helical" evidence="8">
    <location>
        <begin position="302"/>
        <end position="321"/>
    </location>
</feature>
<evidence type="ECO:0000313" key="10">
    <source>
        <dbReference type="Proteomes" id="UP000000814"/>
    </source>
</evidence>
<evidence type="ECO:0000256" key="6">
    <source>
        <dbReference type="ARBA" id="ARBA00022989"/>
    </source>
</evidence>
<evidence type="ECO:0000256" key="2">
    <source>
        <dbReference type="ARBA" id="ARBA00007998"/>
    </source>
</evidence>
<dbReference type="STRING" id="272562.CA_C3301"/>
<keyword evidence="7 8" id="KW-0472">Membrane</keyword>